<feature type="binding site" evidence="10 14">
    <location>
        <begin position="141"/>
        <end position="144"/>
    </location>
    <ligand>
        <name>substrate</name>
    </ligand>
</feature>
<dbReference type="GO" id="GO:0004750">
    <property type="term" value="F:D-ribulose-phosphate 3-epimerase activity"/>
    <property type="evidence" value="ECO:0007669"/>
    <property type="project" value="UniProtKB-UniRule"/>
</dbReference>
<dbReference type="InterPro" id="IPR013785">
    <property type="entry name" value="Aldolase_TIM"/>
</dbReference>
<reference evidence="16" key="1">
    <citation type="submission" date="2018-02" db="EMBL/GenBank/DDBJ databases">
        <authorList>
            <person name="Clavel T."/>
            <person name="Strowig T."/>
        </authorList>
    </citation>
    <scope>NUCLEOTIDE SEQUENCE [LARGE SCALE GENOMIC DNA]</scope>
    <source>
        <strain evidence="16">DSM 103720</strain>
    </source>
</reference>
<dbReference type="InterPro" id="IPR000056">
    <property type="entry name" value="Ribul_P_3_epim-like"/>
</dbReference>
<comment type="cofactor">
    <cofactor evidence="10 13">
        <name>a divalent metal cation</name>
        <dbReference type="ChEBI" id="CHEBI:60240"/>
    </cofactor>
    <text evidence="10 13">Binds 1 divalent metal cation per subunit.</text>
</comment>
<keyword evidence="8 10" id="KW-0479">Metal-binding</keyword>
<dbReference type="CDD" id="cd00429">
    <property type="entry name" value="RPE"/>
    <property type="match status" value="1"/>
</dbReference>
<sequence length="217" mass="23471">MIQVAPSLLAADFARLGEEVSMVNKSRASLIHIDVMDGMFVPNITIGFPVIKSISRIAEKPLDVHMMVCDPGRYVDQVREAGAEIMNVHWEACTHLDSVIRSIRSAGMKAAVTLNPATPVMLLRDVIRDLDMVLLMSVNPGFGGQNFIPNTVRKVRELRSLIAESGSEAVIEIDGGVNLETAPALIEAGADILVAGSYVFRASDPFKAISDLIDLSE</sequence>
<keyword evidence="9 10" id="KW-0413">Isomerase</keyword>
<dbReference type="InterPro" id="IPR026019">
    <property type="entry name" value="Ribul_P_3_epim"/>
</dbReference>
<comment type="cofactor">
    <cofactor evidence="5">
        <name>Fe(2+)</name>
        <dbReference type="ChEBI" id="CHEBI:29033"/>
    </cofactor>
</comment>
<evidence type="ECO:0000256" key="5">
    <source>
        <dbReference type="ARBA" id="ARBA00001954"/>
    </source>
</evidence>
<feature type="binding site" evidence="10 13">
    <location>
        <position position="174"/>
    </location>
    <ligand>
        <name>a divalent metal cation</name>
        <dbReference type="ChEBI" id="CHEBI:60240"/>
    </ligand>
</feature>
<evidence type="ECO:0000256" key="10">
    <source>
        <dbReference type="HAMAP-Rule" id="MF_02227"/>
    </source>
</evidence>
<evidence type="ECO:0000313" key="15">
    <source>
        <dbReference type="EMBL" id="PWB01307.1"/>
    </source>
</evidence>
<dbReference type="NCBIfam" id="TIGR01163">
    <property type="entry name" value="rpe"/>
    <property type="match status" value="1"/>
</dbReference>
<feature type="binding site" evidence="10 14">
    <location>
        <position position="65"/>
    </location>
    <ligand>
        <name>substrate</name>
    </ligand>
</feature>
<name>A0A2V1IP26_9BACT</name>
<evidence type="ECO:0000256" key="2">
    <source>
        <dbReference type="ARBA" id="ARBA00001936"/>
    </source>
</evidence>
<evidence type="ECO:0000256" key="1">
    <source>
        <dbReference type="ARBA" id="ARBA00001782"/>
    </source>
</evidence>
<keyword evidence="13" id="KW-0862">Zinc</keyword>
<evidence type="ECO:0000256" key="8">
    <source>
        <dbReference type="ARBA" id="ARBA00022723"/>
    </source>
</evidence>
<evidence type="ECO:0000256" key="12">
    <source>
        <dbReference type="PIRSR" id="PIRSR001461-1"/>
    </source>
</evidence>
<comment type="catalytic activity">
    <reaction evidence="1 10 11">
        <text>D-ribulose 5-phosphate = D-xylulose 5-phosphate</text>
        <dbReference type="Rhea" id="RHEA:13677"/>
        <dbReference type="ChEBI" id="CHEBI:57737"/>
        <dbReference type="ChEBI" id="CHEBI:58121"/>
        <dbReference type="EC" id="5.1.3.1"/>
    </reaction>
</comment>
<evidence type="ECO:0000256" key="6">
    <source>
        <dbReference type="ARBA" id="ARBA00009541"/>
    </source>
</evidence>
<dbReference type="Pfam" id="PF00834">
    <property type="entry name" value="Ribul_P_3_epim"/>
    <property type="match status" value="1"/>
</dbReference>
<feature type="binding site" evidence="10 13">
    <location>
        <position position="32"/>
    </location>
    <ligand>
        <name>a divalent metal cation</name>
        <dbReference type="ChEBI" id="CHEBI:60240"/>
    </ligand>
</feature>
<dbReference type="Proteomes" id="UP000244905">
    <property type="component" value="Unassembled WGS sequence"/>
</dbReference>
<feature type="active site" description="Proton acceptor" evidence="10 12">
    <location>
        <position position="34"/>
    </location>
</feature>
<dbReference type="GeneID" id="82526706"/>
<evidence type="ECO:0000256" key="14">
    <source>
        <dbReference type="PIRSR" id="PIRSR001461-3"/>
    </source>
</evidence>
<comment type="cofactor">
    <cofactor evidence="2">
        <name>Mn(2+)</name>
        <dbReference type="ChEBI" id="CHEBI:29035"/>
    </cofactor>
</comment>
<comment type="pathway">
    <text evidence="10">Carbohydrate degradation.</text>
</comment>
<keyword evidence="16" id="KW-1185">Reference proteome</keyword>
<dbReference type="SUPFAM" id="SSF51366">
    <property type="entry name" value="Ribulose-phoshate binding barrel"/>
    <property type="match status" value="1"/>
</dbReference>
<evidence type="ECO:0000256" key="13">
    <source>
        <dbReference type="PIRSR" id="PIRSR001461-2"/>
    </source>
</evidence>
<comment type="caution">
    <text evidence="15">The sequence shown here is derived from an EMBL/GenBank/DDBJ whole genome shotgun (WGS) entry which is preliminary data.</text>
</comment>
<keyword evidence="10 11" id="KW-0119">Carbohydrate metabolism</keyword>
<dbReference type="InterPro" id="IPR011060">
    <property type="entry name" value="RibuloseP-bd_barrel"/>
</dbReference>
<feature type="binding site" evidence="10 14">
    <location>
        <position position="7"/>
    </location>
    <ligand>
        <name>substrate</name>
    </ligand>
</feature>
<feature type="binding site" evidence="10 13">
    <location>
        <position position="65"/>
    </location>
    <ligand>
        <name>a divalent metal cation</name>
        <dbReference type="ChEBI" id="CHEBI:60240"/>
    </ligand>
</feature>
<dbReference type="HAMAP" id="MF_02227">
    <property type="entry name" value="RPE"/>
    <property type="match status" value="1"/>
</dbReference>
<comment type="cofactor">
    <cofactor evidence="4">
        <name>Zn(2+)</name>
        <dbReference type="ChEBI" id="CHEBI:29105"/>
    </cofactor>
</comment>
<dbReference type="RefSeq" id="WP_107032856.1">
    <property type="nucleotide sequence ID" value="NZ_CAPEJN010000001.1"/>
</dbReference>
<dbReference type="PROSITE" id="PS01085">
    <property type="entry name" value="RIBUL_P_3_EPIMER_1"/>
    <property type="match status" value="1"/>
</dbReference>
<dbReference type="AlphaFoldDB" id="A0A2V1IP26"/>
<comment type="cofactor">
    <cofactor evidence="3">
        <name>Co(2+)</name>
        <dbReference type="ChEBI" id="CHEBI:48828"/>
    </cofactor>
</comment>
<evidence type="ECO:0000256" key="7">
    <source>
        <dbReference type="ARBA" id="ARBA00013188"/>
    </source>
</evidence>
<feature type="active site" description="Proton donor" evidence="10 12">
    <location>
        <position position="174"/>
    </location>
</feature>
<dbReference type="PANTHER" id="PTHR11749">
    <property type="entry name" value="RIBULOSE-5-PHOSPHATE-3-EPIMERASE"/>
    <property type="match status" value="1"/>
</dbReference>
<dbReference type="Gene3D" id="3.20.20.70">
    <property type="entry name" value="Aldolase class I"/>
    <property type="match status" value="1"/>
</dbReference>
<accession>A0A2V1IP26</accession>
<evidence type="ECO:0000256" key="9">
    <source>
        <dbReference type="ARBA" id="ARBA00023235"/>
    </source>
</evidence>
<dbReference type="GO" id="GO:0006098">
    <property type="term" value="P:pentose-phosphate shunt"/>
    <property type="evidence" value="ECO:0007669"/>
    <property type="project" value="UniProtKB-UniRule"/>
</dbReference>
<dbReference type="NCBIfam" id="NF004076">
    <property type="entry name" value="PRK05581.1-4"/>
    <property type="match status" value="1"/>
</dbReference>
<evidence type="ECO:0000256" key="11">
    <source>
        <dbReference type="PIRNR" id="PIRNR001461"/>
    </source>
</evidence>
<dbReference type="PIRSF" id="PIRSF001461">
    <property type="entry name" value="RPE"/>
    <property type="match status" value="1"/>
</dbReference>
<feature type="binding site" evidence="10 14">
    <location>
        <begin position="196"/>
        <end position="197"/>
    </location>
    <ligand>
        <name>substrate</name>
    </ligand>
</feature>
<feature type="binding site" evidence="14">
    <location>
        <position position="176"/>
    </location>
    <ligand>
        <name>substrate</name>
    </ligand>
</feature>
<evidence type="ECO:0000313" key="16">
    <source>
        <dbReference type="Proteomes" id="UP000244905"/>
    </source>
</evidence>
<comment type="similarity">
    <text evidence="6 10 11">Belongs to the ribulose-phosphate 3-epimerase family.</text>
</comment>
<protein>
    <recommendedName>
        <fullName evidence="7 10">Ribulose-phosphate 3-epimerase</fullName>
        <ecNumber evidence="7 10">5.1.3.1</ecNumber>
    </recommendedName>
</protein>
<feature type="binding site" evidence="10">
    <location>
        <begin position="174"/>
        <end position="176"/>
    </location>
    <ligand>
        <name>substrate</name>
    </ligand>
</feature>
<feature type="binding site" evidence="10 13">
    <location>
        <position position="34"/>
    </location>
    <ligand>
        <name>a divalent metal cation</name>
        <dbReference type="ChEBI" id="CHEBI:60240"/>
    </ligand>
</feature>
<dbReference type="PROSITE" id="PS01086">
    <property type="entry name" value="RIBUL_P_3_EPIMER_2"/>
    <property type="match status" value="1"/>
</dbReference>
<keyword evidence="13" id="KW-0464">Manganese</keyword>
<keyword evidence="13" id="KW-0170">Cobalt</keyword>
<evidence type="ECO:0000256" key="4">
    <source>
        <dbReference type="ARBA" id="ARBA00001947"/>
    </source>
</evidence>
<organism evidence="15 16">
    <name type="scientific">Duncaniella muris</name>
    <dbReference type="NCBI Taxonomy" id="2094150"/>
    <lineage>
        <taxon>Bacteria</taxon>
        <taxon>Pseudomonadati</taxon>
        <taxon>Bacteroidota</taxon>
        <taxon>Bacteroidia</taxon>
        <taxon>Bacteroidales</taxon>
        <taxon>Muribaculaceae</taxon>
        <taxon>Duncaniella</taxon>
    </lineage>
</organism>
<gene>
    <name evidence="10" type="primary">rpe</name>
    <name evidence="15" type="ORF">C5O23_10175</name>
</gene>
<proteinExistence type="inferred from homology"/>
<comment type="function">
    <text evidence="10">Catalyzes the reversible epimerization of D-ribulose 5-phosphate to D-xylulose 5-phosphate.</text>
</comment>
<dbReference type="GO" id="GO:0019323">
    <property type="term" value="P:pentose catabolic process"/>
    <property type="evidence" value="ECO:0007669"/>
    <property type="project" value="UniProtKB-UniRule"/>
</dbReference>
<dbReference type="EC" id="5.1.3.1" evidence="7 10"/>
<dbReference type="GO" id="GO:0046872">
    <property type="term" value="F:metal ion binding"/>
    <property type="evidence" value="ECO:0007669"/>
    <property type="project" value="UniProtKB-UniRule"/>
</dbReference>
<evidence type="ECO:0000256" key="3">
    <source>
        <dbReference type="ARBA" id="ARBA00001941"/>
    </source>
</evidence>
<dbReference type="FunFam" id="3.20.20.70:FF:000171">
    <property type="entry name" value="Ribulose-phosphate 3-epimerase"/>
    <property type="match status" value="1"/>
</dbReference>
<dbReference type="EMBL" id="PUEC01000023">
    <property type="protein sequence ID" value="PWB01307.1"/>
    <property type="molecule type" value="Genomic_DNA"/>
</dbReference>